<sequence length="116" mass="13567">MALNEKHGSVTEFADSVDVTFVEDENLIFYYQVDLDDPQTQDDRIFLKSNDGTYDETLEVRKLCEQDGWVKLTFPEPENTDIKLTMTYDKGDENEVFTIFEDEVYRDMLEAQEESA</sequence>
<organism evidence="1">
    <name type="scientific">hydrothermal vent metagenome</name>
    <dbReference type="NCBI Taxonomy" id="652676"/>
    <lineage>
        <taxon>unclassified sequences</taxon>
        <taxon>metagenomes</taxon>
        <taxon>ecological metagenomes</taxon>
    </lineage>
</organism>
<dbReference type="AlphaFoldDB" id="A0A3B1B9C3"/>
<evidence type="ECO:0000313" key="1">
    <source>
        <dbReference type="EMBL" id="VAX01637.1"/>
    </source>
</evidence>
<accession>A0A3B1B9C3</accession>
<proteinExistence type="predicted"/>
<gene>
    <name evidence="1" type="ORF">MNBD_GAMMA22-2046</name>
</gene>
<protein>
    <submittedName>
        <fullName evidence="1">Uncharacterized protein</fullName>
    </submittedName>
</protein>
<name>A0A3B1B9C3_9ZZZZ</name>
<dbReference type="EMBL" id="UOFS01000049">
    <property type="protein sequence ID" value="VAX01637.1"/>
    <property type="molecule type" value="Genomic_DNA"/>
</dbReference>
<reference evidence="1" key="1">
    <citation type="submission" date="2018-06" db="EMBL/GenBank/DDBJ databases">
        <authorList>
            <person name="Zhirakovskaya E."/>
        </authorList>
    </citation>
    <scope>NUCLEOTIDE SEQUENCE</scope>
</reference>